<dbReference type="Gene3D" id="3.20.160.10">
    <property type="entry name" value="vpa0580 domain like"/>
    <property type="match status" value="1"/>
</dbReference>
<sequence length="128" mass="14646">MKLLLWWEVSKNKSMSLENFLTKLKAQQKDIEFSESMSVIEENYNFTPTSFTNGILKNEKGENSGSCKLFAFAIQQNLSKEEALACFGSYYFKEVLIDAAGNGHQNIRNFMKTGFEGLEFSEFPLTKK</sequence>
<gene>
    <name evidence="1" type="ORF">DFQ10_10136</name>
</gene>
<keyword evidence="2" id="KW-1185">Reference proteome</keyword>
<comment type="caution">
    <text evidence="1">The sequence shown here is derived from an EMBL/GenBank/DDBJ whole genome shotgun (WGS) entry which is preliminary data.</text>
</comment>
<dbReference type="InterPro" id="IPR038604">
    <property type="entry name" value="HopJ_sf"/>
</dbReference>
<name>A0A3D9H9V7_9FLAO</name>
<organism evidence="1 2">
    <name type="scientific">Winogradskyella eximia</name>
    <dbReference type="NCBI Taxonomy" id="262006"/>
    <lineage>
        <taxon>Bacteria</taxon>
        <taxon>Pseudomonadati</taxon>
        <taxon>Bacteroidota</taxon>
        <taxon>Flavobacteriia</taxon>
        <taxon>Flavobacteriales</taxon>
        <taxon>Flavobacteriaceae</taxon>
        <taxon>Winogradskyella</taxon>
    </lineage>
</organism>
<reference evidence="1 2" key="1">
    <citation type="submission" date="2018-07" db="EMBL/GenBank/DDBJ databases">
        <title>Genomic Encyclopedia of Type Strains, Phase III (KMG-III): the genomes of soil and plant-associated and newly described type strains.</title>
        <authorList>
            <person name="Whitman W."/>
        </authorList>
    </citation>
    <scope>NUCLEOTIDE SEQUENCE [LARGE SCALE GENOMIC DNA]</scope>
    <source>
        <strain evidence="1 2">CECT 7946</strain>
    </source>
</reference>
<accession>A0A3D9H9V7</accession>
<dbReference type="AlphaFoldDB" id="A0A3D9H9V7"/>
<dbReference type="Proteomes" id="UP000256980">
    <property type="component" value="Unassembled WGS sequence"/>
</dbReference>
<dbReference type="InterPro" id="IPR014984">
    <property type="entry name" value="HopJ"/>
</dbReference>
<dbReference type="Pfam" id="PF08888">
    <property type="entry name" value="HopJ"/>
    <property type="match status" value="1"/>
</dbReference>
<protein>
    <submittedName>
        <fullName evidence="1">HopJ type III effector protein</fullName>
    </submittedName>
</protein>
<dbReference type="EMBL" id="QRDV01000001">
    <property type="protein sequence ID" value="RED46268.1"/>
    <property type="molecule type" value="Genomic_DNA"/>
</dbReference>
<evidence type="ECO:0000313" key="1">
    <source>
        <dbReference type="EMBL" id="RED46268.1"/>
    </source>
</evidence>
<proteinExistence type="predicted"/>
<evidence type="ECO:0000313" key="2">
    <source>
        <dbReference type="Proteomes" id="UP000256980"/>
    </source>
</evidence>